<gene>
    <name evidence="9" type="ORF">NADFUDRAFT_6191</name>
</gene>
<dbReference type="GO" id="GO:0005634">
    <property type="term" value="C:nucleus"/>
    <property type="evidence" value="ECO:0007669"/>
    <property type="project" value="UniProtKB-SubCell"/>
</dbReference>
<dbReference type="AlphaFoldDB" id="A0A1E3PS31"/>
<dbReference type="GO" id="GO:0061630">
    <property type="term" value="F:ubiquitin protein ligase activity"/>
    <property type="evidence" value="ECO:0007669"/>
    <property type="project" value="InterPro"/>
</dbReference>
<keyword evidence="3 6" id="KW-0863">Zinc-finger</keyword>
<dbReference type="SUPFAM" id="SSF57756">
    <property type="entry name" value="Retrovirus zinc finger-like domains"/>
    <property type="match status" value="1"/>
</dbReference>
<dbReference type="GO" id="GO:0003676">
    <property type="term" value="F:nucleic acid binding"/>
    <property type="evidence" value="ECO:0007669"/>
    <property type="project" value="InterPro"/>
</dbReference>
<accession>A0A1E3PS31</accession>
<dbReference type="Pfam" id="PF13696">
    <property type="entry name" value="zf-CCHC_2"/>
    <property type="match status" value="1"/>
</dbReference>
<dbReference type="InterPro" id="IPR001878">
    <property type="entry name" value="Znf_CCHC"/>
</dbReference>
<organism evidence="9 10">
    <name type="scientific">Nadsonia fulvescens var. elongata DSM 6958</name>
    <dbReference type="NCBI Taxonomy" id="857566"/>
    <lineage>
        <taxon>Eukaryota</taxon>
        <taxon>Fungi</taxon>
        <taxon>Dikarya</taxon>
        <taxon>Ascomycota</taxon>
        <taxon>Saccharomycotina</taxon>
        <taxon>Dipodascomycetes</taxon>
        <taxon>Dipodascales</taxon>
        <taxon>Dipodascales incertae sedis</taxon>
        <taxon>Nadsonia</taxon>
    </lineage>
</organism>
<evidence type="ECO:0000256" key="2">
    <source>
        <dbReference type="ARBA" id="ARBA00022723"/>
    </source>
</evidence>
<keyword evidence="5" id="KW-0539">Nucleus</keyword>
<evidence type="ECO:0000256" key="3">
    <source>
        <dbReference type="ARBA" id="ARBA00022771"/>
    </source>
</evidence>
<dbReference type="GO" id="GO:0006511">
    <property type="term" value="P:ubiquitin-dependent protein catabolic process"/>
    <property type="evidence" value="ECO:0007669"/>
    <property type="project" value="TreeGrafter"/>
</dbReference>
<dbReference type="PROSITE" id="PS51282">
    <property type="entry name" value="DWNN"/>
    <property type="match status" value="1"/>
</dbReference>
<evidence type="ECO:0000256" key="4">
    <source>
        <dbReference type="ARBA" id="ARBA00022833"/>
    </source>
</evidence>
<evidence type="ECO:0000259" key="8">
    <source>
        <dbReference type="PROSITE" id="PS51282"/>
    </source>
</evidence>
<evidence type="ECO:0000259" key="7">
    <source>
        <dbReference type="PROSITE" id="PS50158"/>
    </source>
</evidence>
<evidence type="ECO:0000256" key="1">
    <source>
        <dbReference type="ARBA" id="ARBA00004123"/>
    </source>
</evidence>
<evidence type="ECO:0000313" key="9">
    <source>
        <dbReference type="EMBL" id="ODQ68088.1"/>
    </source>
</evidence>
<protein>
    <submittedName>
        <fullName evidence="9">DWNN-domain-containing protein</fullName>
    </submittedName>
</protein>
<dbReference type="STRING" id="857566.A0A1E3PS31"/>
<feature type="domain" description="DWNN" evidence="8">
    <location>
        <begin position="5"/>
        <end position="79"/>
    </location>
</feature>
<dbReference type="PANTHER" id="PTHR15439:SF0">
    <property type="entry name" value="CELL DIVISION CYCLE AND APOPTOSIS REGULATOR PROTEIN 1-RELATED"/>
    <property type="match status" value="1"/>
</dbReference>
<dbReference type="GO" id="GO:0006397">
    <property type="term" value="P:mRNA processing"/>
    <property type="evidence" value="ECO:0007669"/>
    <property type="project" value="InterPro"/>
</dbReference>
<dbReference type="GO" id="GO:0008270">
    <property type="term" value="F:zinc ion binding"/>
    <property type="evidence" value="ECO:0007669"/>
    <property type="project" value="UniProtKB-KW"/>
</dbReference>
<evidence type="ECO:0000256" key="5">
    <source>
        <dbReference type="ARBA" id="ARBA00023242"/>
    </source>
</evidence>
<dbReference type="CDD" id="cd16620">
    <property type="entry name" value="vRING-HC-C4C4_RBBP6"/>
    <property type="match status" value="1"/>
</dbReference>
<dbReference type="Pfam" id="PF08783">
    <property type="entry name" value="DWNN"/>
    <property type="match status" value="1"/>
</dbReference>
<dbReference type="Proteomes" id="UP000095009">
    <property type="component" value="Unassembled WGS sequence"/>
</dbReference>
<dbReference type="EMBL" id="KV454406">
    <property type="protein sequence ID" value="ODQ68088.1"/>
    <property type="molecule type" value="Genomic_DNA"/>
</dbReference>
<dbReference type="GO" id="GO:0016567">
    <property type="term" value="P:protein ubiquitination"/>
    <property type="evidence" value="ECO:0007669"/>
    <property type="project" value="InterPro"/>
</dbReference>
<dbReference type="InterPro" id="IPR004181">
    <property type="entry name" value="Znf_MIZ"/>
</dbReference>
<dbReference type="FunFam" id="4.10.60.10:FF:000005">
    <property type="entry name" value="E3 ubiquitin-protein ligase RBBP6"/>
    <property type="match status" value="1"/>
</dbReference>
<keyword evidence="10" id="KW-1185">Reference proteome</keyword>
<dbReference type="PANTHER" id="PTHR15439">
    <property type="entry name" value="RETINOBLASTOMA-BINDING PROTEIN 6"/>
    <property type="match status" value="1"/>
</dbReference>
<proteinExistence type="predicted"/>
<dbReference type="Gene3D" id="4.10.60.10">
    <property type="entry name" value="Zinc finger, CCHC-type"/>
    <property type="match status" value="1"/>
</dbReference>
<dbReference type="SMART" id="SM00343">
    <property type="entry name" value="ZnF_C2HC"/>
    <property type="match status" value="1"/>
</dbReference>
<dbReference type="Pfam" id="PF11789">
    <property type="entry name" value="zf-Nse"/>
    <property type="match status" value="1"/>
</dbReference>
<reference evidence="9 10" key="1">
    <citation type="journal article" date="2016" name="Proc. Natl. Acad. Sci. U.S.A.">
        <title>Comparative genomics of biotechnologically important yeasts.</title>
        <authorList>
            <person name="Riley R."/>
            <person name="Haridas S."/>
            <person name="Wolfe K.H."/>
            <person name="Lopes M.R."/>
            <person name="Hittinger C.T."/>
            <person name="Goeker M."/>
            <person name="Salamov A.A."/>
            <person name="Wisecaver J.H."/>
            <person name="Long T.M."/>
            <person name="Calvey C.H."/>
            <person name="Aerts A.L."/>
            <person name="Barry K.W."/>
            <person name="Choi C."/>
            <person name="Clum A."/>
            <person name="Coughlan A.Y."/>
            <person name="Deshpande S."/>
            <person name="Douglass A.P."/>
            <person name="Hanson S.J."/>
            <person name="Klenk H.-P."/>
            <person name="LaButti K.M."/>
            <person name="Lapidus A."/>
            <person name="Lindquist E.A."/>
            <person name="Lipzen A.M."/>
            <person name="Meier-Kolthoff J.P."/>
            <person name="Ohm R.A."/>
            <person name="Otillar R.P."/>
            <person name="Pangilinan J.L."/>
            <person name="Peng Y."/>
            <person name="Rokas A."/>
            <person name="Rosa C.A."/>
            <person name="Scheuner C."/>
            <person name="Sibirny A.A."/>
            <person name="Slot J.C."/>
            <person name="Stielow J.B."/>
            <person name="Sun H."/>
            <person name="Kurtzman C.P."/>
            <person name="Blackwell M."/>
            <person name="Grigoriev I.V."/>
            <person name="Jeffries T.W."/>
        </authorList>
    </citation>
    <scope>NUCLEOTIDE SEQUENCE [LARGE SCALE GENOMIC DNA]</scope>
    <source>
        <strain evidence="9 10">DSM 6958</strain>
    </source>
</reference>
<feature type="domain" description="CCHC-type" evidence="7">
    <location>
        <begin position="180"/>
        <end position="194"/>
    </location>
</feature>
<dbReference type="Gene3D" id="3.10.20.90">
    <property type="entry name" value="Phosphatidylinositol 3-kinase Catalytic Subunit, Chain A, domain 1"/>
    <property type="match status" value="1"/>
</dbReference>
<keyword evidence="4" id="KW-0862">Zinc</keyword>
<dbReference type="InterPro" id="IPR033489">
    <property type="entry name" value="RBBP6"/>
</dbReference>
<evidence type="ECO:0000256" key="6">
    <source>
        <dbReference type="PROSITE-ProRule" id="PRU00047"/>
    </source>
</evidence>
<dbReference type="SMART" id="SM01180">
    <property type="entry name" value="DWNN"/>
    <property type="match status" value="1"/>
</dbReference>
<feature type="non-terminal residue" evidence="9">
    <location>
        <position position="346"/>
    </location>
</feature>
<dbReference type="SUPFAM" id="SSF57850">
    <property type="entry name" value="RING/U-box"/>
    <property type="match status" value="1"/>
</dbReference>
<dbReference type="InterPro" id="IPR013083">
    <property type="entry name" value="Znf_RING/FYVE/PHD"/>
</dbReference>
<dbReference type="PROSITE" id="PS50158">
    <property type="entry name" value="ZF_CCHC"/>
    <property type="match status" value="1"/>
</dbReference>
<keyword evidence="2" id="KW-0479">Metal-binding</keyword>
<dbReference type="InterPro" id="IPR014891">
    <property type="entry name" value="DWNN_domain"/>
</dbReference>
<dbReference type="InterPro" id="IPR025829">
    <property type="entry name" value="Zn_knuckle_CX2CX3GHX4C"/>
</dbReference>
<dbReference type="OrthoDB" id="106784at2759"/>
<name>A0A1E3PS31_9ASCO</name>
<dbReference type="Gene3D" id="3.30.40.10">
    <property type="entry name" value="Zinc/RING finger domain, C3HC4 (zinc finger)"/>
    <property type="match status" value="1"/>
</dbReference>
<sequence length="346" mass="39000">MSSSVYYKFKSQKEPSKVTFDGTGISVFDLKREIILTNKLSSSADTFDLVIVNPDTKEEYSDDTEVIPRSMSVLARRLPATRSGKSSAARYISGSVSVKNANRREDLKPSVSNINSGIPAPGGSGAKISGDNEADRLNAMFQAQDEQWQQTQKIMSNATPIYTSKHNAKNDNPPPPGYMCYRCGQKDHWIQNCPTNDDPNWENKKRVRKTTGIPKTFLKTVSKPTDDDNGNYMINEDGEYVIVMADKNSWETYQQKTKLQKESSDQAYAKNDEQLAELICPLSNKMFKKPVKTPCCDTTYDEDSIQQALLDSDFVCPNCGKEEVLLDQLKTDDEMIEKIKQYNEKK</sequence>
<evidence type="ECO:0000313" key="10">
    <source>
        <dbReference type="Proteomes" id="UP000095009"/>
    </source>
</evidence>
<dbReference type="InterPro" id="IPR036875">
    <property type="entry name" value="Znf_CCHC_sf"/>
</dbReference>
<comment type="subcellular location">
    <subcellularLocation>
        <location evidence="1">Nucleus</location>
    </subcellularLocation>
</comment>